<dbReference type="AlphaFoldDB" id="A0A1Y1V348"/>
<protein>
    <recommendedName>
        <fullName evidence="6">NAD-dependent protein deacetylase</fullName>
        <ecNumber evidence="6">2.3.1.286</ecNumber>
    </recommendedName>
</protein>
<dbReference type="EC" id="2.3.1.286" evidence="6"/>
<name>A0A1Y1V348_9FUNG</name>
<evidence type="ECO:0000256" key="6">
    <source>
        <dbReference type="PIRNR" id="PIRNR037938"/>
    </source>
</evidence>
<organism evidence="12 13">
    <name type="scientific">Piromyces finnis</name>
    <dbReference type="NCBI Taxonomy" id="1754191"/>
    <lineage>
        <taxon>Eukaryota</taxon>
        <taxon>Fungi</taxon>
        <taxon>Fungi incertae sedis</taxon>
        <taxon>Chytridiomycota</taxon>
        <taxon>Chytridiomycota incertae sedis</taxon>
        <taxon>Neocallimastigomycetes</taxon>
        <taxon>Neocallimastigales</taxon>
        <taxon>Neocallimastigaceae</taxon>
        <taxon>Piromyces</taxon>
    </lineage>
</organism>
<evidence type="ECO:0000256" key="8">
    <source>
        <dbReference type="PIRSR" id="PIRSR037938-2"/>
    </source>
</evidence>
<proteinExistence type="inferred from homology"/>
<reference evidence="12 13" key="1">
    <citation type="submission" date="2016-08" db="EMBL/GenBank/DDBJ databases">
        <title>Genomes of anaerobic fungi encode conserved fungal cellulosomes for biomass hydrolysis.</title>
        <authorList>
            <consortium name="DOE Joint Genome Institute"/>
            <person name="Haitjema C.H."/>
            <person name="Gilmore S.P."/>
            <person name="Henske J.K."/>
            <person name="Solomon K.V."/>
            <person name="De Groot R."/>
            <person name="Kuo A."/>
            <person name="Mondo S.J."/>
            <person name="Salamov A.A."/>
            <person name="Labutti K."/>
            <person name="Zhao Z."/>
            <person name="Chiniquy J."/>
            <person name="Barry K."/>
            <person name="Brewer H.M."/>
            <person name="Purvine S.O."/>
            <person name="Wright A.T."/>
            <person name="Boxma B."/>
            <person name="Van Alen T."/>
            <person name="Hackstein J.H."/>
            <person name="Baker S.E."/>
            <person name="Grigoriev I.V."/>
            <person name="O'Malley M.A."/>
        </authorList>
    </citation>
    <scope>NUCLEOTIDE SEQUENCE [LARGE SCALE GENOMIC DNA]</scope>
    <source>
        <strain evidence="13">finn</strain>
    </source>
</reference>
<dbReference type="PROSITE" id="PS50305">
    <property type="entry name" value="SIRTUIN"/>
    <property type="match status" value="1"/>
</dbReference>
<dbReference type="GO" id="GO:0017136">
    <property type="term" value="F:histone deacetylase activity, NAD-dependent"/>
    <property type="evidence" value="ECO:0007669"/>
    <property type="project" value="InterPro"/>
</dbReference>
<dbReference type="InterPro" id="IPR026591">
    <property type="entry name" value="Sirtuin_cat_small_dom_sf"/>
</dbReference>
<dbReference type="GO" id="GO:0005634">
    <property type="term" value="C:nucleus"/>
    <property type="evidence" value="ECO:0007669"/>
    <property type="project" value="TreeGrafter"/>
</dbReference>
<keyword evidence="13" id="KW-1185">Reference proteome</keyword>
<evidence type="ECO:0000256" key="5">
    <source>
        <dbReference type="ARBA" id="ARBA00023027"/>
    </source>
</evidence>
<dbReference type="InterPro" id="IPR017328">
    <property type="entry name" value="Sirtuin_class_I"/>
</dbReference>
<dbReference type="Gene3D" id="3.30.1600.10">
    <property type="entry name" value="SIR2/SIRT2 'Small Domain"/>
    <property type="match status" value="1"/>
</dbReference>
<dbReference type="Pfam" id="PF02146">
    <property type="entry name" value="SIR2"/>
    <property type="match status" value="1"/>
</dbReference>
<evidence type="ECO:0000256" key="4">
    <source>
        <dbReference type="ARBA" id="ARBA00022833"/>
    </source>
</evidence>
<dbReference type="SUPFAM" id="SSF52467">
    <property type="entry name" value="DHS-like NAD/FAD-binding domain"/>
    <property type="match status" value="1"/>
</dbReference>
<feature type="binding site" evidence="8">
    <location>
        <begin position="167"/>
        <end position="170"/>
    </location>
    <ligand>
        <name>NAD(+)</name>
        <dbReference type="ChEBI" id="CHEBI:57540"/>
    </ligand>
</feature>
<feature type="binding site" evidence="8">
    <location>
        <position position="318"/>
    </location>
    <ligand>
        <name>NAD(+)</name>
        <dbReference type="ChEBI" id="CHEBI:57540"/>
    </ligand>
</feature>
<comment type="similarity">
    <text evidence="1 6">Belongs to the sirtuin family. Class I subfamily.</text>
</comment>
<feature type="domain" description="Deacetylase sirtuin-type" evidence="11">
    <location>
        <begin position="57"/>
        <end position="332"/>
    </location>
</feature>
<dbReference type="InterPro" id="IPR003000">
    <property type="entry name" value="Sirtuin"/>
</dbReference>
<accession>A0A1Y1V348</accession>
<feature type="binding site" evidence="9 10">
    <location>
        <position position="228"/>
    </location>
    <ligand>
        <name>Zn(2+)</name>
        <dbReference type="ChEBI" id="CHEBI:29105"/>
    </ligand>
</feature>
<reference evidence="12 13" key="2">
    <citation type="submission" date="2016-08" db="EMBL/GenBank/DDBJ databases">
        <title>Pervasive Adenine N6-methylation of Active Genes in Fungi.</title>
        <authorList>
            <consortium name="DOE Joint Genome Institute"/>
            <person name="Mondo S.J."/>
            <person name="Dannebaum R.O."/>
            <person name="Kuo R.C."/>
            <person name="Labutti K."/>
            <person name="Haridas S."/>
            <person name="Kuo A."/>
            <person name="Salamov A."/>
            <person name="Ahrendt S.R."/>
            <person name="Lipzen A."/>
            <person name="Sullivan W."/>
            <person name="Andreopoulos W.B."/>
            <person name="Clum A."/>
            <person name="Lindquist E."/>
            <person name="Daum C."/>
            <person name="Ramamoorthy G.K."/>
            <person name="Gryganskyi A."/>
            <person name="Culley D."/>
            <person name="Magnuson J.K."/>
            <person name="James T.Y."/>
            <person name="O'Malley M.A."/>
            <person name="Stajich J.E."/>
            <person name="Spatafora J.W."/>
            <person name="Visel A."/>
            <person name="Grigoriev I.V."/>
        </authorList>
    </citation>
    <scope>NUCLEOTIDE SEQUENCE [LARGE SCALE GENOMIC DNA]</scope>
    <source>
        <strain evidence="13">finn</strain>
    </source>
</reference>
<evidence type="ECO:0000256" key="3">
    <source>
        <dbReference type="ARBA" id="ARBA00022723"/>
    </source>
</evidence>
<dbReference type="GO" id="GO:0008270">
    <property type="term" value="F:zinc ion binding"/>
    <property type="evidence" value="ECO:0007669"/>
    <property type="project" value="UniProtKB-UniRule"/>
</dbReference>
<feature type="binding site" evidence="9 10">
    <location>
        <position position="225"/>
    </location>
    <ligand>
        <name>Zn(2+)</name>
        <dbReference type="ChEBI" id="CHEBI:29105"/>
    </ligand>
</feature>
<feature type="binding site" evidence="8">
    <location>
        <begin position="95"/>
        <end position="97"/>
    </location>
    <ligand>
        <name>NAD(+)</name>
        <dbReference type="ChEBI" id="CHEBI:57540"/>
    </ligand>
</feature>
<evidence type="ECO:0000256" key="7">
    <source>
        <dbReference type="PIRSR" id="PIRSR037938-1"/>
    </source>
</evidence>
<feature type="binding site" evidence="9 10">
    <location>
        <position position="195"/>
    </location>
    <ligand>
        <name>Zn(2+)</name>
        <dbReference type="ChEBI" id="CHEBI:29105"/>
    </ligand>
</feature>
<dbReference type="PIRSF" id="PIRSF037938">
    <property type="entry name" value="SIR2_euk"/>
    <property type="match status" value="1"/>
</dbReference>
<keyword evidence="4 6" id="KW-0862">Zinc</keyword>
<dbReference type="GO" id="GO:0070403">
    <property type="term" value="F:NAD+ binding"/>
    <property type="evidence" value="ECO:0007669"/>
    <property type="project" value="UniProtKB-UniRule"/>
</dbReference>
<evidence type="ECO:0000313" key="13">
    <source>
        <dbReference type="Proteomes" id="UP000193719"/>
    </source>
</evidence>
<dbReference type="OrthoDB" id="420264at2759"/>
<dbReference type="PANTHER" id="PTHR11085">
    <property type="entry name" value="NAD-DEPENDENT PROTEIN DEACYLASE SIRTUIN-5, MITOCHONDRIAL-RELATED"/>
    <property type="match status" value="1"/>
</dbReference>
<comment type="cofactor">
    <cofactor evidence="9">
        <name>Zn(2+)</name>
        <dbReference type="ChEBI" id="CHEBI:29105"/>
    </cofactor>
    <text evidence="9">Binds 1 zinc ion per subunit.</text>
</comment>
<dbReference type="PANTHER" id="PTHR11085:SF6">
    <property type="entry name" value="NAD-DEPENDENT PROTEIN DEACETYLASE SIRTUIN-2"/>
    <property type="match status" value="1"/>
</dbReference>
<dbReference type="InterPro" id="IPR050134">
    <property type="entry name" value="NAD-dep_sirtuin_deacylases"/>
</dbReference>
<sequence length="344" mass="39093">MLQLFPFKQLVNSNSLDISLKQITNSLSLLTQRQKLINSISNSNVKWINNIRTYNTKVNQEKAISSIADYIKEHKCKNIVVLSGAGISTNANIPDFRSPGTGLYSNLSKYNLPSPQSIFDIVYYRHNPNPFCHIAKDHYTKDYKPTLTHYFIRLLAERGLLLRNFTQNIDGLEEKAGLPEKYIIHAHGTYKTAHCVGNELGCGCGKEYSQEWFKEKMLKMKKPICPVCRGYVKPDIVFFGEELPISFWFGLQDDIPKCDLMIIMGTSLQVHPFASIPDQVNLNVPRLLINKTAVGPFKEFALLPKKNQGRDYAYLGNCDDGCMELAKALGLDKELMELYENGRK</sequence>
<feature type="binding site" evidence="9 10">
    <location>
        <position position="204"/>
    </location>
    <ligand>
        <name>Zn(2+)</name>
        <dbReference type="ChEBI" id="CHEBI:29105"/>
    </ligand>
</feature>
<keyword evidence="5 6" id="KW-0520">NAD</keyword>
<dbReference type="STRING" id="1754191.A0A1Y1V348"/>
<feature type="binding site" evidence="8">
    <location>
        <begin position="266"/>
        <end position="267"/>
    </location>
    <ligand>
        <name>NAD(+)</name>
        <dbReference type="ChEBI" id="CHEBI:57540"/>
    </ligand>
</feature>
<dbReference type="InterPro" id="IPR026590">
    <property type="entry name" value="Ssirtuin_cat_dom"/>
</dbReference>
<evidence type="ECO:0000256" key="10">
    <source>
        <dbReference type="PROSITE-ProRule" id="PRU00236"/>
    </source>
</evidence>
<evidence type="ECO:0000313" key="12">
    <source>
        <dbReference type="EMBL" id="ORX45571.1"/>
    </source>
</evidence>
<evidence type="ECO:0000256" key="2">
    <source>
        <dbReference type="ARBA" id="ARBA00022679"/>
    </source>
</evidence>
<comment type="catalytic activity">
    <reaction evidence="6">
        <text>N(6)-acetyl-L-lysyl-[protein] + NAD(+) + H2O = 2''-O-acetyl-ADP-D-ribose + nicotinamide + L-lysyl-[protein]</text>
        <dbReference type="Rhea" id="RHEA:43636"/>
        <dbReference type="Rhea" id="RHEA-COMP:9752"/>
        <dbReference type="Rhea" id="RHEA-COMP:10731"/>
        <dbReference type="ChEBI" id="CHEBI:15377"/>
        <dbReference type="ChEBI" id="CHEBI:17154"/>
        <dbReference type="ChEBI" id="CHEBI:29969"/>
        <dbReference type="ChEBI" id="CHEBI:57540"/>
        <dbReference type="ChEBI" id="CHEBI:61930"/>
        <dbReference type="ChEBI" id="CHEBI:83767"/>
        <dbReference type="EC" id="2.3.1.286"/>
    </reaction>
</comment>
<keyword evidence="2 6" id="KW-0808">Transferase</keyword>
<feature type="active site" description="Proton acceptor" evidence="7 10">
    <location>
        <position position="187"/>
    </location>
</feature>
<evidence type="ECO:0000256" key="1">
    <source>
        <dbReference type="ARBA" id="ARBA00006924"/>
    </source>
</evidence>
<dbReference type="Proteomes" id="UP000193719">
    <property type="component" value="Unassembled WGS sequence"/>
</dbReference>
<dbReference type="Gene3D" id="3.40.50.1220">
    <property type="entry name" value="TPP-binding domain"/>
    <property type="match status" value="1"/>
</dbReference>
<evidence type="ECO:0000256" key="9">
    <source>
        <dbReference type="PIRSR" id="PIRSR037938-3"/>
    </source>
</evidence>
<gene>
    <name evidence="12" type="ORF">BCR36DRAFT_585597</name>
</gene>
<evidence type="ECO:0000259" key="11">
    <source>
        <dbReference type="PROSITE" id="PS50305"/>
    </source>
</evidence>
<dbReference type="InterPro" id="IPR029035">
    <property type="entry name" value="DHS-like_NAD/FAD-binding_dom"/>
</dbReference>
<comment type="caution">
    <text evidence="12">The sequence shown here is derived from an EMBL/GenBank/DDBJ whole genome shotgun (WGS) entry which is preliminary data.</text>
</comment>
<keyword evidence="3 6" id="KW-0479">Metal-binding</keyword>
<dbReference type="EMBL" id="MCFH01000039">
    <property type="protein sequence ID" value="ORX45571.1"/>
    <property type="molecule type" value="Genomic_DNA"/>
</dbReference>
<feature type="binding site" evidence="8">
    <location>
        <begin position="85"/>
        <end position="89"/>
    </location>
    <ligand>
        <name>NAD(+)</name>
        <dbReference type="ChEBI" id="CHEBI:57540"/>
    </ligand>
</feature>